<sequence>MIKPLTIIIIVLSVFVITSSATSISCRDENGSPVDWWIIYKYPTLSGADAGGYGYSYGDANSPKIVPTGKRLDQNLNGALGSTLKQTYGNLNSDNIGWVFYNDEVEGHSVSRSFAHAKGAVIWDSSTAVWIVHSLPKFPPTTDNAYSLPDSASDYGQVFMCNSMKYSDVDEIGLGLRYKYTHIYESNFPTKYQSQLSNIYKIINQEKISGSYSYTQVFSTIKGLTFKAFSKTSEWSTTTNSTLHEGLIGKSLEIDAAWQTWMNGNGGKEPSFCPQSGYAYQCVNVNTVKITDQIQWIHTKDHSKWGIAIEGDSKYVCIADINRMYSQMKRGGGSICFQHDQIHSSFSSFIGQRDSC</sequence>
<dbReference type="InterPro" id="IPR004947">
    <property type="entry name" value="DNase_II"/>
</dbReference>
<feature type="signal peptide" evidence="3">
    <location>
        <begin position="1"/>
        <end position="21"/>
    </location>
</feature>
<gene>
    <name evidence="4" type="ORF">M0812_05303</name>
</gene>
<keyword evidence="2" id="KW-0378">Hydrolase</keyword>
<accession>A0AAV8A5W2</accession>
<dbReference type="PANTHER" id="PTHR10858:SF23">
    <property type="entry name" value="DEOXYRIBONUCLEASE II"/>
    <property type="match status" value="1"/>
</dbReference>
<dbReference type="Proteomes" id="UP001146793">
    <property type="component" value="Unassembled WGS sequence"/>
</dbReference>
<evidence type="ECO:0000313" key="5">
    <source>
        <dbReference type="Proteomes" id="UP001146793"/>
    </source>
</evidence>
<name>A0AAV8A5W2_9EUKA</name>
<dbReference type="PROSITE" id="PS51257">
    <property type="entry name" value="PROKAR_LIPOPROTEIN"/>
    <property type="match status" value="1"/>
</dbReference>
<evidence type="ECO:0000313" key="4">
    <source>
        <dbReference type="EMBL" id="KAJ3449158.1"/>
    </source>
</evidence>
<dbReference type="AlphaFoldDB" id="A0AAV8A5W2"/>
<organism evidence="4 5">
    <name type="scientific">Anaeramoeba flamelloides</name>
    <dbReference type="NCBI Taxonomy" id="1746091"/>
    <lineage>
        <taxon>Eukaryota</taxon>
        <taxon>Metamonada</taxon>
        <taxon>Anaeramoebidae</taxon>
        <taxon>Anaeramoeba</taxon>
    </lineage>
</organism>
<dbReference type="EMBL" id="JANTQA010000012">
    <property type="protein sequence ID" value="KAJ3449158.1"/>
    <property type="molecule type" value="Genomic_DNA"/>
</dbReference>
<protein>
    <submittedName>
        <fullName evidence="4">Deoxyribonuclease ii</fullName>
    </submittedName>
</protein>
<dbReference type="Pfam" id="PF03265">
    <property type="entry name" value="DNase_II"/>
    <property type="match status" value="1"/>
</dbReference>
<keyword evidence="3" id="KW-0732">Signal</keyword>
<dbReference type="CDD" id="cd09120">
    <property type="entry name" value="PLDc_DNaseII_1"/>
    <property type="match status" value="1"/>
</dbReference>
<proteinExistence type="inferred from homology"/>
<feature type="chain" id="PRO_5043911117" evidence="3">
    <location>
        <begin position="22"/>
        <end position="356"/>
    </location>
</feature>
<reference evidence="4" key="1">
    <citation type="submission" date="2022-08" db="EMBL/GenBank/DDBJ databases">
        <title>Novel sulphate-reducing endosymbionts in the free-living metamonad Anaeramoeba.</title>
        <authorList>
            <person name="Jerlstrom-Hultqvist J."/>
            <person name="Cepicka I."/>
            <person name="Gallot-Lavallee L."/>
            <person name="Salas-Leiva D."/>
            <person name="Curtis B.A."/>
            <person name="Zahonova K."/>
            <person name="Pipaliya S."/>
            <person name="Dacks J."/>
            <person name="Roger A.J."/>
        </authorList>
    </citation>
    <scope>NUCLEOTIDE SEQUENCE</scope>
    <source>
        <strain evidence="4">Busselton2</strain>
    </source>
</reference>
<evidence type="ECO:0000256" key="1">
    <source>
        <dbReference type="ARBA" id="ARBA00007527"/>
    </source>
</evidence>
<comment type="similarity">
    <text evidence="1">Belongs to the DNase II family.</text>
</comment>
<evidence type="ECO:0000256" key="2">
    <source>
        <dbReference type="ARBA" id="ARBA00022801"/>
    </source>
</evidence>
<dbReference type="GO" id="GO:0004531">
    <property type="term" value="F:deoxyribonuclease II activity"/>
    <property type="evidence" value="ECO:0007669"/>
    <property type="project" value="InterPro"/>
</dbReference>
<dbReference type="PANTHER" id="PTHR10858">
    <property type="entry name" value="DEOXYRIBONUCLEASE II"/>
    <property type="match status" value="1"/>
</dbReference>
<comment type="caution">
    <text evidence="4">The sequence shown here is derived from an EMBL/GenBank/DDBJ whole genome shotgun (WGS) entry which is preliminary data.</text>
</comment>
<evidence type="ECO:0000256" key="3">
    <source>
        <dbReference type="SAM" id="SignalP"/>
    </source>
</evidence>